<evidence type="ECO:0000313" key="10">
    <source>
        <dbReference type="Proteomes" id="UP000051494"/>
    </source>
</evidence>
<feature type="active site" evidence="6">
    <location>
        <position position="129"/>
    </location>
</feature>
<reference evidence="9" key="2">
    <citation type="journal article" date="2016" name="Genome Announc.">
        <title>Draft Genome Sequences of Two Novel Amoeba-Resistant Intranuclear Bacteria, 'Candidatus Berkiella cookevillensis' and 'Candidatus Berkiella aquae'.</title>
        <authorList>
            <person name="Mehari Y.T."/>
            <person name="Arivett B.A."/>
            <person name="Farone A.L."/>
            <person name="Gunderson J.H."/>
            <person name="Farone M.B."/>
        </authorList>
    </citation>
    <scope>NUCLEOTIDE SEQUENCE</scope>
    <source>
        <strain evidence="9">CC99</strain>
    </source>
</reference>
<dbReference type="GO" id="GO:0003676">
    <property type="term" value="F:nucleic acid binding"/>
    <property type="evidence" value="ECO:0007669"/>
    <property type="project" value="InterPro"/>
</dbReference>
<keyword evidence="10" id="KW-1185">Reference proteome</keyword>
<proteinExistence type="inferred from homology"/>
<dbReference type="RefSeq" id="WP_057623436.1">
    <property type="nucleotide sequence ID" value="NZ_LKHV02000001.1"/>
</dbReference>
<evidence type="ECO:0000256" key="1">
    <source>
        <dbReference type="ARBA" id="ARBA00009921"/>
    </source>
</evidence>
<dbReference type="EMBL" id="LKHV01000002">
    <property type="protein sequence ID" value="KRG19547.1"/>
    <property type="molecule type" value="Genomic_DNA"/>
</dbReference>
<comment type="function">
    <text evidence="6">3'-to-5' exoribonuclease specific for small oligoribonucleotides.</text>
</comment>
<dbReference type="GO" id="GO:0006259">
    <property type="term" value="P:DNA metabolic process"/>
    <property type="evidence" value="ECO:0007669"/>
    <property type="project" value="UniProtKB-ARBA"/>
</dbReference>
<comment type="caution">
    <text evidence="8">The sequence shown here is derived from an EMBL/GenBank/DDBJ whole genome shotgun (WGS) entry which is preliminary data.</text>
</comment>
<dbReference type="Pfam" id="PF00929">
    <property type="entry name" value="RNase_T"/>
    <property type="match status" value="1"/>
</dbReference>
<dbReference type="InterPro" id="IPR036397">
    <property type="entry name" value="RNaseH_sf"/>
</dbReference>
<evidence type="ECO:0000313" key="9">
    <source>
        <dbReference type="EMBL" id="MCS5707544.1"/>
    </source>
</evidence>
<protein>
    <recommendedName>
        <fullName evidence="5 6">Oligoribonuclease</fullName>
        <ecNumber evidence="6">3.1.-.-</ecNumber>
    </recommendedName>
</protein>
<name>A0A0Q9YG69_9GAMM</name>
<dbReference type="InterPro" id="IPR012337">
    <property type="entry name" value="RNaseH-like_sf"/>
</dbReference>
<dbReference type="CDD" id="cd06135">
    <property type="entry name" value="Orn"/>
    <property type="match status" value="1"/>
</dbReference>
<evidence type="ECO:0000313" key="8">
    <source>
        <dbReference type="EMBL" id="KRG19547.1"/>
    </source>
</evidence>
<evidence type="ECO:0000256" key="4">
    <source>
        <dbReference type="ARBA" id="ARBA00022839"/>
    </source>
</evidence>
<evidence type="ECO:0000256" key="2">
    <source>
        <dbReference type="ARBA" id="ARBA00022722"/>
    </source>
</evidence>
<dbReference type="PANTHER" id="PTHR11046">
    <property type="entry name" value="OLIGORIBONUCLEASE, MITOCHONDRIAL"/>
    <property type="match status" value="1"/>
</dbReference>
<keyword evidence="2 6" id="KW-0540">Nuclease</keyword>
<evidence type="ECO:0000256" key="5">
    <source>
        <dbReference type="ARBA" id="ARBA00070964"/>
    </source>
</evidence>
<evidence type="ECO:0000259" key="7">
    <source>
        <dbReference type="SMART" id="SM00479"/>
    </source>
</evidence>
<dbReference type="OrthoDB" id="9801329at2"/>
<accession>A0A0Q9YG69</accession>
<dbReference type="Proteomes" id="UP000051494">
    <property type="component" value="Unassembled WGS sequence"/>
</dbReference>
<dbReference type="NCBIfam" id="NF003765">
    <property type="entry name" value="PRK05359.1"/>
    <property type="match status" value="1"/>
</dbReference>
<dbReference type="HAMAP" id="MF_00045">
    <property type="entry name" value="Oligoribonuclease"/>
    <property type="match status" value="1"/>
</dbReference>
<gene>
    <name evidence="6 8" type="primary">orn</name>
    <name evidence="9" type="ORF">CC99x_001355</name>
    <name evidence="8" type="ORF">CC99x_00559</name>
</gene>
<dbReference type="GO" id="GO:0000175">
    <property type="term" value="F:3'-5'-RNA exonuclease activity"/>
    <property type="evidence" value="ECO:0007669"/>
    <property type="project" value="InterPro"/>
</dbReference>
<keyword evidence="6" id="KW-0963">Cytoplasm</keyword>
<comment type="similarity">
    <text evidence="1 6">Belongs to the oligoribonuclease family.</text>
</comment>
<dbReference type="Gene3D" id="3.30.420.10">
    <property type="entry name" value="Ribonuclease H-like superfamily/Ribonuclease H"/>
    <property type="match status" value="1"/>
</dbReference>
<dbReference type="STRING" id="437022.CC99x_00559"/>
<feature type="domain" description="Exonuclease" evidence="7">
    <location>
        <begin position="7"/>
        <end position="180"/>
    </location>
</feature>
<dbReference type="FunFam" id="3.30.420.10:FF:000003">
    <property type="entry name" value="Oligoribonuclease"/>
    <property type="match status" value="1"/>
</dbReference>
<reference evidence="9" key="3">
    <citation type="submission" date="2021-06" db="EMBL/GenBank/DDBJ databases">
        <title>Genomic Description and Analysis of Intracellular Bacteria, Candidatus Berkiella cookevillensis and Candidatus Berkiella aquae.</title>
        <authorList>
            <person name="Kidane D.T."/>
            <person name="Mehari Y.T."/>
            <person name="Rice F.C."/>
            <person name="Arivett B.A."/>
            <person name="Farone A.L."/>
            <person name="Berk S.G."/>
            <person name="Farone M.B."/>
        </authorList>
    </citation>
    <scope>NUCLEOTIDE SEQUENCE</scope>
    <source>
        <strain evidence="9">CC99</strain>
    </source>
</reference>
<dbReference type="InterPro" id="IPR022894">
    <property type="entry name" value="Oligoribonuclease"/>
</dbReference>
<dbReference type="GO" id="GO:0005737">
    <property type="term" value="C:cytoplasm"/>
    <property type="evidence" value="ECO:0007669"/>
    <property type="project" value="UniProtKB-SubCell"/>
</dbReference>
<dbReference type="SMART" id="SM00479">
    <property type="entry name" value="EXOIII"/>
    <property type="match status" value="1"/>
</dbReference>
<organism evidence="8">
    <name type="scientific">Candidatus Berkiella cookevillensis</name>
    <dbReference type="NCBI Taxonomy" id="437022"/>
    <lineage>
        <taxon>Bacteria</taxon>
        <taxon>Pseudomonadati</taxon>
        <taxon>Pseudomonadota</taxon>
        <taxon>Gammaproteobacteria</taxon>
        <taxon>Candidatus Berkiellales</taxon>
        <taxon>Candidatus Berkiellaceae</taxon>
        <taxon>Candidatus Berkiella</taxon>
    </lineage>
</organism>
<comment type="subcellular location">
    <subcellularLocation>
        <location evidence="6">Cytoplasm</location>
    </subcellularLocation>
</comment>
<evidence type="ECO:0000256" key="6">
    <source>
        <dbReference type="HAMAP-Rule" id="MF_00045"/>
    </source>
</evidence>
<dbReference type="AlphaFoldDB" id="A0A0Q9YG69"/>
<evidence type="ECO:0000256" key="3">
    <source>
        <dbReference type="ARBA" id="ARBA00022801"/>
    </source>
</evidence>
<dbReference type="SUPFAM" id="SSF53098">
    <property type="entry name" value="Ribonuclease H-like"/>
    <property type="match status" value="1"/>
</dbReference>
<dbReference type="InterPro" id="IPR013520">
    <property type="entry name" value="Ribonucl_H"/>
</dbReference>
<dbReference type="EC" id="3.1.-.-" evidence="6"/>
<keyword evidence="3 6" id="KW-0378">Hydrolase</keyword>
<dbReference type="EMBL" id="LKHV02000001">
    <property type="protein sequence ID" value="MCS5707544.1"/>
    <property type="molecule type" value="Genomic_DNA"/>
</dbReference>
<reference evidence="8" key="1">
    <citation type="submission" date="2015-09" db="EMBL/GenBank/DDBJ databases">
        <title>Draft Genome Sequences of Two Novel Amoeba-resistant Intranuclear Bacteria, Candidatus Berkiella cookevillensis and Candidatus Berkiella aquae.</title>
        <authorList>
            <person name="Mehari Y.T."/>
            <person name="Arivett B.A."/>
            <person name="Farone A.L."/>
            <person name="Gunderson J.H."/>
            <person name="Farone M.B."/>
        </authorList>
    </citation>
    <scope>NUCLEOTIDE SEQUENCE [LARGE SCALE GENOMIC DNA]</scope>
    <source>
        <strain evidence="8">CC99</strain>
    </source>
</reference>
<sequence>MESKSQRFIWVDLEMTGLDPQVDHILEMATIITDGNLDLVAEGPNIAIYQPETVLSKMGEWCTNQHTKSGLVARVKESKISLQDAQRLTLDFIKQHVGERMSPMCGNTIYQDRRFLYQWMPELEAYFHYRNLDVSTIKELAKIWAPTVHKGIVKTGTHLALEDIKESIAELKFYRDNFFKLEIETTG</sequence>
<dbReference type="PANTHER" id="PTHR11046:SF0">
    <property type="entry name" value="OLIGORIBONUCLEASE, MITOCHONDRIAL"/>
    <property type="match status" value="1"/>
</dbReference>
<dbReference type="PATRIC" id="fig|1590042.3.peg.577"/>
<keyword evidence="4 6" id="KW-0269">Exonuclease</keyword>